<gene>
    <name evidence="1" type="ORF">A2763_03335</name>
</gene>
<protein>
    <submittedName>
        <fullName evidence="1">Uncharacterized protein</fullName>
    </submittedName>
</protein>
<dbReference type="AlphaFoldDB" id="A0A1F6CKX8"/>
<accession>A0A1F6CKX8</accession>
<name>A0A1F6CKX8_9BACT</name>
<sequence length="159" mass="16021">MESIFVAAAASIAAIFGGLGGGDHKAPLQDRNQIKIHASSTASGVNIACVAAAVAAREASLQAGISTNMQDVTAAYTTRASALASAYTQTGNDAIRKAVKSAWNSFNGAMRLAHKSWQKTQQSAWSGFKTALKACGSNASSIADSANASVDANAGGGTK</sequence>
<comment type="caution">
    <text evidence="1">The sequence shown here is derived from an EMBL/GenBank/DDBJ whole genome shotgun (WGS) entry which is preliminary data.</text>
</comment>
<proteinExistence type="predicted"/>
<reference evidence="1 2" key="1">
    <citation type="journal article" date="2016" name="Nat. Commun.">
        <title>Thousands of microbial genomes shed light on interconnected biogeochemical processes in an aquifer system.</title>
        <authorList>
            <person name="Anantharaman K."/>
            <person name="Brown C.T."/>
            <person name="Hug L.A."/>
            <person name="Sharon I."/>
            <person name="Castelle C.J."/>
            <person name="Probst A.J."/>
            <person name="Thomas B.C."/>
            <person name="Singh A."/>
            <person name="Wilkins M.J."/>
            <person name="Karaoz U."/>
            <person name="Brodie E.L."/>
            <person name="Williams K.H."/>
            <person name="Hubbard S.S."/>
            <person name="Banfield J.F."/>
        </authorList>
    </citation>
    <scope>NUCLEOTIDE SEQUENCE [LARGE SCALE GENOMIC DNA]</scope>
</reference>
<dbReference type="EMBL" id="MFKV01000028">
    <property type="protein sequence ID" value="OGG49687.1"/>
    <property type="molecule type" value="Genomic_DNA"/>
</dbReference>
<evidence type="ECO:0000313" key="1">
    <source>
        <dbReference type="EMBL" id="OGG49687.1"/>
    </source>
</evidence>
<dbReference type="Proteomes" id="UP000178370">
    <property type="component" value="Unassembled WGS sequence"/>
</dbReference>
<organism evidence="1 2">
    <name type="scientific">Candidatus Kaiserbacteria bacterium RIFCSPHIGHO2_01_FULL_54_36</name>
    <dbReference type="NCBI Taxonomy" id="1798482"/>
    <lineage>
        <taxon>Bacteria</taxon>
        <taxon>Candidatus Kaiseribacteriota</taxon>
    </lineage>
</organism>
<evidence type="ECO:0000313" key="2">
    <source>
        <dbReference type="Proteomes" id="UP000178370"/>
    </source>
</evidence>